<dbReference type="InterPro" id="IPR011990">
    <property type="entry name" value="TPR-like_helical_dom_sf"/>
</dbReference>
<evidence type="ECO:0000256" key="5">
    <source>
        <dbReference type="ARBA" id="ARBA00023237"/>
    </source>
</evidence>
<gene>
    <name evidence="9" type="ORF">CJ231_00520</name>
</gene>
<evidence type="ECO:0000256" key="2">
    <source>
        <dbReference type="ARBA" id="ARBA00006275"/>
    </source>
</evidence>
<keyword evidence="3 6" id="KW-0732">Signal</keyword>
<evidence type="ECO:0000313" key="9">
    <source>
        <dbReference type="EMBL" id="PMC25328.1"/>
    </source>
</evidence>
<evidence type="ECO:0000259" key="7">
    <source>
        <dbReference type="Pfam" id="PF07980"/>
    </source>
</evidence>
<dbReference type="EMBL" id="PNGJ01000001">
    <property type="protein sequence ID" value="PMC25328.1"/>
    <property type="molecule type" value="Genomic_DNA"/>
</dbReference>
<organism evidence="9 10">
    <name type="scientific">Hoylesella buccalis</name>
    <dbReference type="NCBI Taxonomy" id="28127"/>
    <lineage>
        <taxon>Bacteria</taxon>
        <taxon>Pseudomonadati</taxon>
        <taxon>Bacteroidota</taxon>
        <taxon>Bacteroidia</taxon>
        <taxon>Bacteroidales</taxon>
        <taxon>Prevotellaceae</taxon>
        <taxon>Hoylesella</taxon>
    </lineage>
</organism>
<evidence type="ECO:0000313" key="10">
    <source>
        <dbReference type="Proteomes" id="UP000235564"/>
    </source>
</evidence>
<dbReference type="GO" id="GO:0009279">
    <property type="term" value="C:cell outer membrane"/>
    <property type="evidence" value="ECO:0007669"/>
    <property type="project" value="UniProtKB-SubCell"/>
</dbReference>
<comment type="subcellular location">
    <subcellularLocation>
        <location evidence="1">Cell outer membrane</location>
    </subcellularLocation>
</comment>
<name>A0A2N6QTF8_9BACT</name>
<proteinExistence type="inferred from homology"/>
<dbReference type="Gene3D" id="1.25.40.390">
    <property type="match status" value="1"/>
</dbReference>
<evidence type="ECO:0000259" key="8">
    <source>
        <dbReference type="Pfam" id="PF14322"/>
    </source>
</evidence>
<feature type="signal peptide" evidence="6">
    <location>
        <begin position="1"/>
        <end position="20"/>
    </location>
</feature>
<feature type="chain" id="PRO_5014666193" evidence="6">
    <location>
        <begin position="21"/>
        <end position="682"/>
    </location>
</feature>
<dbReference type="Pfam" id="PF07980">
    <property type="entry name" value="SusD_RagB"/>
    <property type="match status" value="1"/>
</dbReference>
<feature type="domain" description="SusD-like N-terminal" evidence="8">
    <location>
        <begin position="22"/>
        <end position="234"/>
    </location>
</feature>
<comment type="similarity">
    <text evidence="2">Belongs to the SusD family.</text>
</comment>
<dbReference type="SUPFAM" id="SSF48452">
    <property type="entry name" value="TPR-like"/>
    <property type="match status" value="1"/>
</dbReference>
<dbReference type="RefSeq" id="WP_102696261.1">
    <property type="nucleotide sequence ID" value="NZ_PNGJ01000001.1"/>
</dbReference>
<accession>A0A2N6QTF8</accession>
<reference evidence="9 10" key="1">
    <citation type="submission" date="2017-09" db="EMBL/GenBank/DDBJ databases">
        <title>Bacterial strain isolated from the female urinary microbiota.</title>
        <authorList>
            <person name="Thomas-White K."/>
            <person name="Kumar N."/>
            <person name="Forster S."/>
            <person name="Putonti C."/>
            <person name="Lawley T."/>
            <person name="Wolfe A.J."/>
        </authorList>
    </citation>
    <scope>NUCLEOTIDE SEQUENCE [LARGE SCALE GENOMIC DNA]</scope>
    <source>
        <strain evidence="9 10">UMB0536</strain>
    </source>
</reference>
<dbReference type="Proteomes" id="UP000235564">
    <property type="component" value="Unassembled WGS sequence"/>
</dbReference>
<keyword evidence="4" id="KW-0472">Membrane</keyword>
<evidence type="ECO:0000256" key="1">
    <source>
        <dbReference type="ARBA" id="ARBA00004442"/>
    </source>
</evidence>
<dbReference type="AlphaFoldDB" id="A0A2N6QTF8"/>
<keyword evidence="5" id="KW-0998">Cell outer membrane</keyword>
<sequence length="682" mass="77389">MKKQLVYTALLGLAVIPVSCNDFLDSEPITEVSTNVYLESENDLAAYAAKFYDDRDDGDHTGNILPSHGSGAYHLGLFGLDNGTDNQTTNVPSKLFVKGQFHVNEGNSNLWKTYMKKIRAANYFLSKVASRVEQGKIAGNASRARHYLGEVYFFRAYIYFTALRDFGDFPIVKKVVEENYDSVRVASQRRPRNEVARFILSDLDRAYQLMADVPPMTNRLTRDCAALMKSRVALFEGTWEKYHRGTAFVPGGKQWPGANAGYLNHFTIDIDKEIQYFLQQAVEAADIVASSHSLHHDYAALFNSVDLSDNPEVLLWRRYGLQAGNTSHHWVVSYLQRNGCGNSGLSKSLVDSYLMKTGLPIYAAGSQYQGDDTYLHVFGQRDPRMDKTILKTNDLLSTNPNLIEYIKKSDGYGYFYRSPIFEGEVENSCPTGYSLRKGLNTDGSMQPTKESFTGCPIFRAAEAYLNYIEAYYELHGNLGGKCDRYWKALRKRAGMDADYEKTIARTEMEKEKEDWGSYSRGEQISPTLYNIRRERRVELVAEGLRLMDLKRWRSLDQVRDYQVRGVNFWDQMYQLYTHPAAVDASQPLKPVDIVEYGNSNKAANISAKSDKYAQGKYLLPYRKSKSNIGFDGLTWTAANYLYPISNVEFRLTTAVPGSTDYTTSSIYQNPYWSTEDGTLPSE</sequence>
<dbReference type="OrthoDB" id="5694214at2"/>
<evidence type="ECO:0000256" key="4">
    <source>
        <dbReference type="ARBA" id="ARBA00023136"/>
    </source>
</evidence>
<protein>
    <submittedName>
        <fullName evidence="9">RagB/SusD family nutrient uptake outer membrane protein</fullName>
    </submittedName>
</protein>
<feature type="domain" description="RagB/SusD" evidence="7">
    <location>
        <begin position="335"/>
        <end position="672"/>
    </location>
</feature>
<evidence type="ECO:0000256" key="3">
    <source>
        <dbReference type="ARBA" id="ARBA00022729"/>
    </source>
</evidence>
<dbReference type="Pfam" id="PF14322">
    <property type="entry name" value="SusD-like_3"/>
    <property type="match status" value="1"/>
</dbReference>
<dbReference type="InterPro" id="IPR033985">
    <property type="entry name" value="SusD-like_N"/>
</dbReference>
<dbReference type="InterPro" id="IPR012944">
    <property type="entry name" value="SusD_RagB_dom"/>
</dbReference>
<comment type="caution">
    <text evidence="9">The sequence shown here is derived from an EMBL/GenBank/DDBJ whole genome shotgun (WGS) entry which is preliminary data.</text>
</comment>
<evidence type="ECO:0000256" key="6">
    <source>
        <dbReference type="SAM" id="SignalP"/>
    </source>
</evidence>